<dbReference type="AlphaFoldDB" id="A0A5C5G5G6"/>
<dbReference type="EMBL" id="SOZI01000003">
    <property type="protein sequence ID" value="TNY24320.1"/>
    <property type="molecule type" value="Genomic_DNA"/>
</dbReference>
<keyword evidence="8" id="KW-0460">Magnesium</keyword>
<dbReference type="STRING" id="5288.A0A5C5G5G6"/>
<evidence type="ECO:0000256" key="1">
    <source>
        <dbReference type="ARBA" id="ARBA00001946"/>
    </source>
</evidence>
<gene>
    <name evidence="10" type="ORF">DMC30DRAFT_443503</name>
</gene>
<keyword evidence="4" id="KW-0548">Nucleotidyltransferase</keyword>
<evidence type="ECO:0000313" key="11">
    <source>
        <dbReference type="Proteomes" id="UP000311382"/>
    </source>
</evidence>
<evidence type="ECO:0000256" key="5">
    <source>
        <dbReference type="ARBA" id="ARBA00022723"/>
    </source>
</evidence>
<comment type="cofactor">
    <cofactor evidence="1">
        <name>Mg(2+)</name>
        <dbReference type="ChEBI" id="CHEBI:18420"/>
    </cofactor>
</comment>
<name>A0A5C5G5G6_9BASI</name>
<dbReference type="InterPro" id="IPR003846">
    <property type="entry name" value="SelO"/>
</dbReference>
<dbReference type="GO" id="GO:0046872">
    <property type="term" value="F:metal ion binding"/>
    <property type="evidence" value="ECO:0007669"/>
    <property type="project" value="UniProtKB-KW"/>
</dbReference>
<dbReference type="Proteomes" id="UP000311382">
    <property type="component" value="Unassembled WGS sequence"/>
</dbReference>
<keyword evidence="7" id="KW-0067">ATP-binding</keyword>
<evidence type="ECO:0000256" key="2">
    <source>
        <dbReference type="ARBA" id="ARBA00009747"/>
    </source>
</evidence>
<comment type="similarity">
    <text evidence="2">Belongs to the SELO family.</text>
</comment>
<protein>
    <recommendedName>
        <fullName evidence="9">Selenoprotein O</fullName>
    </recommendedName>
</protein>
<dbReference type="GO" id="GO:0005739">
    <property type="term" value="C:mitochondrion"/>
    <property type="evidence" value="ECO:0007669"/>
    <property type="project" value="TreeGrafter"/>
</dbReference>
<reference evidence="10 11" key="1">
    <citation type="submission" date="2019-03" db="EMBL/GenBank/DDBJ databases">
        <title>Rhodosporidium diobovatum UCD-FST 08-225 genome sequencing, assembly, and annotation.</title>
        <authorList>
            <person name="Fakankun I.U."/>
            <person name="Fristensky B."/>
            <person name="Levin D.B."/>
        </authorList>
    </citation>
    <scope>NUCLEOTIDE SEQUENCE [LARGE SCALE GENOMIC DNA]</scope>
    <source>
        <strain evidence="10 11">UCD-FST 08-225</strain>
    </source>
</reference>
<evidence type="ECO:0000256" key="3">
    <source>
        <dbReference type="ARBA" id="ARBA00022679"/>
    </source>
</evidence>
<keyword evidence="6" id="KW-0547">Nucleotide-binding</keyword>
<accession>A0A5C5G5G6</accession>
<keyword evidence="11" id="KW-1185">Reference proteome</keyword>
<dbReference type="Pfam" id="PF02696">
    <property type="entry name" value="SelO"/>
    <property type="match status" value="1"/>
</dbReference>
<evidence type="ECO:0000256" key="8">
    <source>
        <dbReference type="ARBA" id="ARBA00022842"/>
    </source>
</evidence>
<dbReference type="GO" id="GO:0005524">
    <property type="term" value="F:ATP binding"/>
    <property type="evidence" value="ECO:0007669"/>
    <property type="project" value="UniProtKB-KW"/>
</dbReference>
<sequence length="733" mass="79966">MAAPTCSTKHSLLSLPTSPHAPIYHLRPDPLFPSPKSLLALSSYDAPPDLGAKGPVALREGDPVPPSMLRRSRQIRGGGAFTYTSPLPIEFPYDIREPADTERTNAATPTTIETQLAAFEASPSHPVWDAALPSSEERPARATAFSSARRDADAFPRGQLLSVSAALRDAWLPQLDIGSDGEGDKVREQFVDVASGRVVLAREPVEGNEGEGADKGFAPWSLCYAGHQFGSFAGQLGDGRAISILSTPPTPEVAAKTGFKAIELQLKGAGRTPYSRFADGLAVLRSSVREYLGAEAVAALGVPTSRALALVHLPSVHVRREQLEEAAIVTRVASSWIRIGSFEQQAYRGEYDSMSLLERYVAREVFALEEKGAPRVGEGAPARRSLMRAVVEEVARRNALTVAGWQAYGFMHGVMNTDNLAVTGDTIDYGPYAFMDIFDSAHICNHSDDGGRYSFRNQPSMMLWGIDKLGQATAELIGHEAELAERGEGGEGWVVAPDGWAGEGEATDDMKRWKERGMQEVAKVKEGFVGIFRAEYERLMRLRLGLTTAEEGDFDLFSRFLDLMATHELDFTNTHRLMSQFVSTEGSTFSAFLDALIPASAASSSSSSASPARDDWTAFLSSYETRLGLEPSDAQRTRRARMDGANPRFTLRQWVLEETIAKLSDPATRDAEGRAQLERVLDMATRPFEPYGEGEVGVRDEGETCPTREEQERRRLCAVGPVDMRGFQCSCSS</sequence>
<evidence type="ECO:0000256" key="4">
    <source>
        <dbReference type="ARBA" id="ARBA00022695"/>
    </source>
</evidence>
<dbReference type="PANTHER" id="PTHR32057:SF14">
    <property type="entry name" value="PROTEIN ADENYLYLTRANSFERASE SELO, MITOCHONDRIAL"/>
    <property type="match status" value="1"/>
</dbReference>
<comment type="caution">
    <text evidence="10">The sequence shown here is derived from an EMBL/GenBank/DDBJ whole genome shotgun (WGS) entry which is preliminary data.</text>
</comment>
<dbReference type="OrthoDB" id="10254721at2759"/>
<keyword evidence="5" id="KW-0479">Metal-binding</keyword>
<keyword evidence="3" id="KW-0808">Transferase</keyword>
<evidence type="ECO:0000256" key="7">
    <source>
        <dbReference type="ARBA" id="ARBA00022840"/>
    </source>
</evidence>
<dbReference type="GO" id="GO:0070733">
    <property type="term" value="F:AMPylase activity"/>
    <property type="evidence" value="ECO:0007669"/>
    <property type="project" value="TreeGrafter"/>
</dbReference>
<proteinExistence type="inferred from homology"/>
<evidence type="ECO:0000313" key="10">
    <source>
        <dbReference type="EMBL" id="TNY24320.1"/>
    </source>
</evidence>
<organism evidence="10 11">
    <name type="scientific">Rhodotorula diobovata</name>
    <dbReference type="NCBI Taxonomy" id="5288"/>
    <lineage>
        <taxon>Eukaryota</taxon>
        <taxon>Fungi</taxon>
        <taxon>Dikarya</taxon>
        <taxon>Basidiomycota</taxon>
        <taxon>Pucciniomycotina</taxon>
        <taxon>Microbotryomycetes</taxon>
        <taxon>Sporidiobolales</taxon>
        <taxon>Sporidiobolaceae</taxon>
        <taxon>Rhodotorula</taxon>
    </lineage>
</organism>
<evidence type="ECO:0000256" key="6">
    <source>
        <dbReference type="ARBA" id="ARBA00022741"/>
    </source>
</evidence>
<evidence type="ECO:0000256" key="9">
    <source>
        <dbReference type="ARBA" id="ARBA00031547"/>
    </source>
</evidence>
<dbReference type="HAMAP" id="MF_00692">
    <property type="entry name" value="SelO"/>
    <property type="match status" value="1"/>
</dbReference>
<dbReference type="PANTHER" id="PTHR32057">
    <property type="entry name" value="PROTEIN ADENYLYLTRANSFERASE SELO, MITOCHONDRIAL"/>
    <property type="match status" value="1"/>
</dbReference>